<organism evidence="1 2">
    <name type="scientific">Candidatus Enterococcus lowellii</name>
    <dbReference type="NCBI Taxonomy" id="2230877"/>
    <lineage>
        <taxon>Bacteria</taxon>
        <taxon>Bacillati</taxon>
        <taxon>Bacillota</taxon>
        <taxon>Bacilli</taxon>
        <taxon>Lactobacillales</taxon>
        <taxon>Enterococcaceae</taxon>
        <taxon>Enterococcus</taxon>
    </lineage>
</organism>
<proteinExistence type="predicted"/>
<dbReference type="SUPFAM" id="SSF54427">
    <property type="entry name" value="NTF2-like"/>
    <property type="match status" value="1"/>
</dbReference>
<dbReference type="Gene3D" id="3.10.450.50">
    <property type="match status" value="1"/>
</dbReference>
<dbReference type="Proteomes" id="UP000664701">
    <property type="component" value="Chromosome"/>
</dbReference>
<accession>A0ABZ2SMI6</accession>
<sequence length="114" mass="12980">MTLQLPPIIMTYFQAANTFDNHLLFTCFTEDALLYDEKKIFYGPSEIEKHMIEASNKLAVQAKILHFVEHDEQIIVTATITGNFAGSPLNLDYHFSLEQEKISKLTIVPSTSEE</sequence>
<evidence type="ECO:0008006" key="3">
    <source>
        <dbReference type="Google" id="ProtNLM"/>
    </source>
</evidence>
<reference evidence="1 2" key="1">
    <citation type="submission" date="2024-03" db="EMBL/GenBank/DDBJ databases">
        <title>The Genome Sequence of Enterococcus sp. DIV2402.</title>
        <authorList>
            <consortium name="The Broad Institute Genomics Platform"/>
            <consortium name="The Broad Institute Microbial Omics Core"/>
            <consortium name="The Broad Institute Genomic Center for Infectious Diseases"/>
            <person name="Earl A."/>
            <person name="Manson A."/>
            <person name="Gilmore M."/>
            <person name="Schwartman J."/>
            <person name="Shea T."/>
            <person name="Abouelleil A."/>
            <person name="Cao P."/>
            <person name="Chapman S."/>
            <person name="Cusick C."/>
            <person name="Young S."/>
            <person name="Neafsey D."/>
            <person name="Nusbaum C."/>
            <person name="Birren B."/>
        </authorList>
    </citation>
    <scope>NUCLEOTIDE SEQUENCE [LARGE SCALE GENOMIC DNA]</scope>
    <source>
        <strain evidence="1 2">DIV2402</strain>
    </source>
</reference>
<dbReference type="EMBL" id="CP147251">
    <property type="protein sequence ID" value="WYJ76840.1"/>
    <property type="molecule type" value="Genomic_DNA"/>
</dbReference>
<dbReference type="RefSeq" id="WP_207940971.1">
    <property type="nucleotide sequence ID" value="NZ_CP147251.1"/>
</dbReference>
<keyword evidence="2" id="KW-1185">Reference proteome</keyword>
<protein>
    <recommendedName>
        <fullName evidence="3">SnoaL-like domain-containing protein</fullName>
    </recommendedName>
</protein>
<name>A0ABZ2SMI6_9ENTE</name>
<dbReference type="InterPro" id="IPR032710">
    <property type="entry name" value="NTF2-like_dom_sf"/>
</dbReference>
<evidence type="ECO:0000313" key="2">
    <source>
        <dbReference type="Proteomes" id="UP000664701"/>
    </source>
</evidence>
<evidence type="ECO:0000313" key="1">
    <source>
        <dbReference type="EMBL" id="WYJ76840.1"/>
    </source>
</evidence>
<gene>
    <name evidence="1" type="ORF">DOK78_001477</name>
</gene>